<dbReference type="SMART" id="SM00226">
    <property type="entry name" value="LMWPc"/>
    <property type="match status" value="1"/>
</dbReference>
<comment type="subcellular location">
    <subcellularLocation>
        <location evidence="2">Cytoplasm</location>
    </subcellularLocation>
</comment>
<feature type="active site" description="Nucleophile" evidence="8">
    <location>
        <position position="12"/>
    </location>
</feature>
<comment type="caution">
    <text evidence="10">The sequence shown here is derived from an EMBL/GenBank/DDBJ whole genome shotgun (WGS) entry which is preliminary data.</text>
</comment>
<reference evidence="10 11" key="1">
    <citation type="journal article" date="2019" name="Front. Genet.">
        <title>Whole-Genome Sequencing of the Opportunistic Yeast Pathogen Candida inconspicua Uncovers Its Hybrid Origin.</title>
        <authorList>
            <person name="Mixao V."/>
            <person name="Hansen A.P."/>
            <person name="Saus E."/>
            <person name="Boekhout T."/>
            <person name="Lass-Florl C."/>
            <person name="Gabaldon T."/>
        </authorList>
    </citation>
    <scope>NUCLEOTIDE SEQUENCE [LARGE SCALE GENOMIC DNA]</scope>
    <source>
        <strain evidence="10 11">CBS 180</strain>
    </source>
</reference>
<proteinExistence type="inferred from homology"/>
<dbReference type="GO" id="GO:0005737">
    <property type="term" value="C:cytoplasm"/>
    <property type="evidence" value="ECO:0007669"/>
    <property type="project" value="UniProtKB-SubCell"/>
</dbReference>
<keyword evidence="5" id="KW-0378">Hydrolase</keyword>
<dbReference type="Gene3D" id="3.40.50.2300">
    <property type="match status" value="1"/>
</dbReference>
<evidence type="ECO:0000313" key="10">
    <source>
        <dbReference type="EMBL" id="TID31171.1"/>
    </source>
</evidence>
<evidence type="ECO:0000256" key="1">
    <source>
        <dbReference type="ARBA" id="ARBA00000032"/>
    </source>
</evidence>
<dbReference type="CDD" id="cd16343">
    <property type="entry name" value="LMWPTP"/>
    <property type="match status" value="1"/>
</dbReference>
<feature type="active site" description="Proton donor" evidence="8">
    <location>
        <position position="130"/>
    </location>
</feature>
<comment type="catalytic activity">
    <reaction evidence="1">
        <text>a phosphate monoester + H2O = an alcohol + phosphate</text>
        <dbReference type="Rhea" id="RHEA:15017"/>
        <dbReference type="ChEBI" id="CHEBI:15377"/>
        <dbReference type="ChEBI" id="CHEBI:30879"/>
        <dbReference type="ChEBI" id="CHEBI:43474"/>
        <dbReference type="ChEBI" id="CHEBI:67140"/>
        <dbReference type="EC" id="3.1.3.2"/>
    </reaction>
</comment>
<evidence type="ECO:0000256" key="8">
    <source>
        <dbReference type="PIRSR" id="PIRSR617867-1"/>
    </source>
</evidence>
<keyword evidence="11" id="KW-1185">Reference proteome</keyword>
<evidence type="ECO:0000256" key="7">
    <source>
        <dbReference type="ARBA" id="ARBA00051722"/>
    </source>
</evidence>
<evidence type="ECO:0000256" key="4">
    <source>
        <dbReference type="ARBA" id="ARBA00022490"/>
    </source>
</evidence>
<protein>
    <recommendedName>
        <fullName evidence="9">Phosphotyrosine protein phosphatase I domain-containing protein</fullName>
    </recommendedName>
</protein>
<comment type="similarity">
    <text evidence="3">Belongs to the low molecular weight phosphotyrosine protein phosphatase family.</text>
</comment>
<evidence type="ECO:0000256" key="6">
    <source>
        <dbReference type="ARBA" id="ARBA00022912"/>
    </source>
</evidence>
<dbReference type="OrthoDB" id="3388at2759"/>
<dbReference type="Proteomes" id="UP000307173">
    <property type="component" value="Unassembled WGS sequence"/>
</dbReference>
<dbReference type="PRINTS" id="PR00720">
    <property type="entry name" value="MAMMALPTPASE"/>
</dbReference>
<comment type="catalytic activity">
    <reaction evidence="7">
        <text>O-phospho-L-tyrosyl-[protein] + H2O = L-tyrosyl-[protein] + phosphate</text>
        <dbReference type="Rhea" id="RHEA:10684"/>
        <dbReference type="Rhea" id="RHEA-COMP:10136"/>
        <dbReference type="Rhea" id="RHEA-COMP:20101"/>
        <dbReference type="ChEBI" id="CHEBI:15377"/>
        <dbReference type="ChEBI" id="CHEBI:43474"/>
        <dbReference type="ChEBI" id="CHEBI:46858"/>
        <dbReference type="ChEBI" id="CHEBI:61978"/>
        <dbReference type="EC" id="3.1.3.48"/>
    </reaction>
</comment>
<dbReference type="InterPro" id="IPR050438">
    <property type="entry name" value="LMW_PTPase"/>
</dbReference>
<evidence type="ECO:0000313" key="11">
    <source>
        <dbReference type="Proteomes" id="UP000307173"/>
    </source>
</evidence>
<evidence type="ECO:0000256" key="3">
    <source>
        <dbReference type="ARBA" id="ARBA00011063"/>
    </source>
</evidence>
<keyword evidence="6" id="KW-0904">Protein phosphatase</keyword>
<dbReference type="InterPro" id="IPR017867">
    <property type="entry name" value="Tyr_phospatase_low_mol_wt"/>
</dbReference>
<feature type="active site" evidence="8">
    <location>
        <position position="18"/>
    </location>
</feature>
<dbReference type="GO" id="GO:0003993">
    <property type="term" value="F:acid phosphatase activity"/>
    <property type="evidence" value="ECO:0007669"/>
    <property type="project" value="UniProtKB-EC"/>
</dbReference>
<keyword evidence="4" id="KW-0963">Cytoplasm</keyword>
<dbReference type="PANTHER" id="PTHR11717:SF7">
    <property type="entry name" value="LOW MOLECULAR WEIGHT PHOSPHOTYROSINE PROTEIN PHOSPHATASE"/>
    <property type="match status" value="1"/>
</dbReference>
<dbReference type="InterPro" id="IPR023485">
    <property type="entry name" value="Ptyr_pPase"/>
</dbReference>
<dbReference type="EMBL" id="SELW01000040">
    <property type="protein sequence ID" value="TID31171.1"/>
    <property type="molecule type" value="Genomic_DNA"/>
</dbReference>
<dbReference type="FunFam" id="3.40.50.2300:FF:000105">
    <property type="entry name" value="Low molecular weight phosphotyrosine protein"/>
    <property type="match status" value="1"/>
</dbReference>
<evidence type="ECO:0000256" key="5">
    <source>
        <dbReference type="ARBA" id="ARBA00022801"/>
    </source>
</evidence>
<dbReference type="InterPro" id="IPR002115">
    <property type="entry name" value="Tyr_Pase_low_mol_wt_mml"/>
</dbReference>
<name>A0A4T0X6N6_9ASCO</name>
<evidence type="ECO:0000259" key="9">
    <source>
        <dbReference type="SMART" id="SM00226"/>
    </source>
</evidence>
<dbReference type="AlphaFoldDB" id="A0A4T0X6N6"/>
<dbReference type="PANTHER" id="PTHR11717">
    <property type="entry name" value="LOW MOLECULAR WEIGHT PROTEIN TYROSINE PHOSPHATASE"/>
    <property type="match status" value="1"/>
</dbReference>
<dbReference type="Pfam" id="PF01451">
    <property type="entry name" value="LMWPc"/>
    <property type="match status" value="1"/>
</dbReference>
<accession>A0A4T0X6N6</accession>
<gene>
    <name evidence="10" type="ORF">CANINC_000218</name>
</gene>
<dbReference type="SUPFAM" id="SSF52788">
    <property type="entry name" value="Phosphotyrosine protein phosphatases I"/>
    <property type="match status" value="1"/>
</dbReference>
<feature type="domain" description="Phosphotyrosine protein phosphatase I" evidence="9">
    <location>
        <begin position="6"/>
        <end position="156"/>
    </location>
</feature>
<sequence length="162" mass="18443">MTQKPISVAFVCLGNICRSPMAEAVFENTVMKNGLGSKFSKIDSFGTASYHVGDKPDSRTEETCKKHNIPIKHRGQQIKEHHFNEFDYIICMDEDNLYNLNRIKPSSSKATVKLFGDWGSDPKYGRIVEDPYYGGSSGFEKCYNQCIHFSNEFLRKELNANL</sequence>
<dbReference type="InterPro" id="IPR036196">
    <property type="entry name" value="Ptyr_pPase_sf"/>
</dbReference>
<organism evidence="10 11">
    <name type="scientific">Pichia inconspicua</name>
    <dbReference type="NCBI Taxonomy" id="52247"/>
    <lineage>
        <taxon>Eukaryota</taxon>
        <taxon>Fungi</taxon>
        <taxon>Dikarya</taxon>
        <taxon>Ascomycota</taxon>
        <taxon>Saccharomycotina</taxon>
        <taxon>Pichiomycetes</taxon>
        <taxon>Pichiales</taxon>
        <taxon>Pichiaceae</taxon>
        <taxon>Pichia</taxon>
    </lineage>
</organism>
<dbReference type="PRINTS" id="PR00719">
    <property type="entry name" value="LMWPTPASE"/>
</dbReference>
<evidence type="ECO:0000256" key="2">
    <source>
        <dbReference type="ARBA" id="ARBA00004496"/>
    </source>
</evidence>
<dbReference type="STRING" id="52247.A0A4T0X6N6"/>
<dbReference type="GO" id="GO:0004726">
    <property type="term" value="F:non-membrane spanning protein tyrosine phosphatase activity"/>
    <property type="evidence" value="ECO:0007669"/>
    <property type="project" value="InterPro"/>
</dbReference>